<feature type="domain" description="DUF6604" evidence="2">
    <location>
        <begin position="12"/>
        <end position="239"/>
    </location>
</feature>
<dbReference type="Pfam" id="PF20253">
    <property type="entry name" value="DUF6604"/>
    <property type="match status" value="1"/>
</dbReference>
<dbReference type="EMBL" id="MU864005">
    <property type="protein sequence ID" value="KAK4195716.1"/>
    <property type="molecule type" value="Genomic_DNA"/>
</dbReference>
<dbReference type="AlphaFoldDB" id="A0AAN6X8N5"/>
<protein>
    <recommendedName>
        <fullName evidence="2">DUF6604 domain-containing protein</fullName>
    </recommendedName>
</protein>
<sequence>MSDLPRHQLYLRYKEATKYVTTWLVVKGREAHFPFLHQHSEIPVATLKTIAQWVASKNLSVPGTVLEELSLVIALRTQYSEGMREGNMQSDADRSHLHFIEALKSIQTSLGSIPKVADKVPIRNRDSASGGASTKHSGFGLLTRHDLPDSDVDSQIMGCANSLSATGIYDGSEYALKALATKEEAVFHFNLLCEEFNQIRATVESLWTGHVSGRMDLTAAACVTNMALLLAQTAELAVRPVIEDFMRLNQPQRSTYIRLIAHTLYIDVASAESILNGNIYFAVYNIIQKEGRSTTTNLHHTWTQYTKWHRDRNCESSICQILEELLSIGSTAQSHADVPLIDQLSQMVATDSLNGTVSLATVFGLETLLWVEQKLQTTGYLGNPLQVLNSLLSDSLEGLDSLPSWLVGMKVTERQVLNDVLLPSRQYLHKLRSSLQTSLSATEQTPIRTILSRNPILCGLIINHIRITKQDIGLSCEKHLGGITALVHIGNALVQEKYLENYLPVTGDVRTVFRQQAASSFFIGGQSPSERGSYLHQYSLTIGASITNNIPSTRNNSLSTRNDRKTFKPQAPLSRAVDTSFRDKHQRFSLNHDDVIRMLRTSHHGMNEKYKTGISQHHPLRDAALLINGEAALLATDYLKAGNTSWSCLKAIQVALGGSFTHADRGSQHTQANSVDDAVVIAGRVFDKRTLNNDELMKKIAKAYAAETSQQLTAP</sequence>
<reference evidence="3" key="2">
    <citation type="submission" date="2023-05" db="EMBL/GenBank/DDBJ databases">
        <authorList>
            <consortium name="Lawrence Berkeley National Laboratory"/>
            <person name="Steindorff A."/>
            <person name="Hensen N."/>
            <person name="Bonometti L."/>
            <person name="Westerberg I."/>
            <person name="Brannstrom I.O."/>
            <person name="Guillou S."/>
            <person name="Cros-Aarteil S."/>
            <person name="Calhoun S."/>
            <person name="Haridas S."/>
            <person name="Kuo A."/>
            <person name="Mondo S."/>
            <person name="Pangilinan J."/>
            <person name="Riley R."/>
            <person name="Labutti K."/>
            <person name="Andreopoulos B."/>
            <person name="Lipzen A."/>
            <person name="Chen C."/>
            <person name="Yanf M."/>
            <person name="Daum C."/>
            <person name="Ng V."/>
            <person name="Clum A."/>
            <person name="Ohm R."/>
            <person name="Martin F."/>
            <person name="Silar P."/>
            <person name="Natvig D."/>
            <person name="Lalanne C."/>
            <person name="Gautier V."/>
            <person name="Ament-Velasquez S.L."/>
            <person name="Kruys A."/>
            <person name="Hutchinson M.I."/>
            <person name="Powell A.J."/>
            <person name="Barry K."/>
            <person name="Miller A.N."/>
            <person name="Grigoriev I.V."/>
            <person name="Debuchy R."/>
            <person name="Gladieux P."/>
            <person name="Thoren M.H."/>
            <person name="Johannesson H."/>
        </authorList>
    </citation>
    <scope>NUCLEOTIDE SEQUENCE</scope>
    <source>
        <strain evidence="3">CBS 315.58</strain>
    </source>
</reference>
<dbReference type="InterPro" id="IPR046539">
    <property type="entry name" value="DUF6604"/>
</dbReference>
<accession>A0AAN6X8N5</accession>
<reference evidence="3" key="1">
    <citation type="journal article" date="2023" name="Mol. Phylogenet. Evol.">
        <title>Genome-scale phylogeny and comparative genomics of the fungal order Sordariales.</title>
        <authorList>
            <person name="Hensen N."/>
            <person name="Bonometti L."/>
            <person name="Westerberg I."/>
            <person name="Brannstrom I.O."/>
            <person name="Guillou S."/>
            <person name="Cros-Aarteil S."/>
            <person name="Calhoun S."/>
            <person name="Haridas S."/>
            <person name="Kuo A."/>
            <person name="Mondo S."/>
            <person name="Pangilinan J."/>
            <person name="Riley R."/>
            <person name="LaButti K."/>
            <person name="Andreopoulos B."/>
            <person name="Lipzen A."/>
            <person name="Chen C."/>
            <person name="Yan M."/>
            <person name="Daum C."/>
            <person name="Ng V."/>
            <person name="Clum A."/>
            <person name="Steindorff A."/>
            <person name="Ohm R.A."/>
            <person name="Martin F."/>
            <person name="Silar P."/>
            <person name="Natvig D.O."/>
            <person name="Lalanne C."/>
            <person name="Gautier V."/>
            <person name="Ament-Velasquez S.L."/>
            <person name="Kruys A."/>
            <person name="Hutchinson M.I."/>
            <person name="Powell A.J."/>
            <person name="Barry K."/>
            <person name="Miller A.N."/>
            <person name="Grigoriev I.V."/>
            <person name="Debuchy R."/>
            <person name="Gladieux P."/>
            <person name="Hiltunen Thoren M."/>
            <person name="Johannesson H."/>
        </authorList>
    </citation>
    <scope>NUCLEOTIDE SEQUENCE</scope>
    <source>
        <strain evidence="3">CBS 315.58</strain>
    </source>
</reference>
<dbReference type="Proteomes" id="UP001303160">
    <property type="component" value="Unassembled WGS sequence"/>
</dbReference>
<feature type="region of interest" description="Disordered" evidence="1">
    <location>
        <begin position="553"/>
        <end position="572"/>
    </location>
</feature>
<evidence type="ECO:0000256" key="1">
    <source>
        <dbReference type="SAM" id="MobiDB-lite"/>
    </source>
</evidence>
<organism evidence="3 4">
    <name type="scientific">Triangularia verruculosa</name>
    <dbReference type="NCBI Taxonomy" id="2587418"/>
    <lineage>
        <taxon>Eukaryota</taxon>
        <taxon>Fungi</taxon>
        <taxon>Dikarya</taxon>
        <taxon>Ascomycota</taxon>
        <taxon>Pezizomycotina</taxon>
        <taxon>Sordariomycetes</taxon>
        <taxon>Sordariomycetidae</taxon>
        <taxon>Sordariales</taxon>
        <taxon>Podosporaceae</taxon>
        <taxon>Triangularia</taxon>
    </lineage>
</organism>
<evidence type="ECO:0000259" key="2">
    <source>
        <dbReference type="Pfam" id="PF20253"/>
    </source>
</evidence>
<evidence type="ECO:0000313" key="3">
    <source>
        <dbReference type="EMBL" id="KAK4195716.1"/>
    </source>
</evidence>
<comment type="caution">
    <text evidence="3">The sequence shown here is derived from an EMBL/GenBank/DDBJ whole genome shotgun (WGS) entry which is preliminary data.</text>
</comment>
<dbReference type="PANTHER" id="PTHR38795">
    <property type="entry name" value="DUF6604 DOMAIN-CONTAINING PROTEIN"/>
    <property type="match status" value="1"/>
</dbReference>
<evidence type="ECO:0000313" key="4">
    <source>
        <dbReference type="Proteomes" id="UP001303160"/>
    </source>
</evidence>
<dbReference type="PANTHER" id="PTHR38795:SF1">
    <property type="entry name" value="DUF6604 DOMAIN-CONTAINING PROTEIN"/>
    <property type="match status" value="1"/>
</dbReference>
<name>A0AAN6X8N5_9PEZI</name>
<gene>
    <name evidence="3" type="ORF">QBC40DRAFT_300959</name>
</gene>
<keyword evidence="4" id="KW-1185">Reference proteome</keyword>
<proteinExistence type="predicted"/>